<name>A0A078F4U2_BRANA</name>
<keyword evidence="5" id="KW-1185">Reference proteome</keyword>
<keyword evidence="2" id="KW-0808">Transferase</keyword>
<dbReference type="OrthoDB" id="671439at2759"/>
<accession>A0A078F4U2</accession>
<dbReference type="Proteomes" id="UP000028999">
    <property type="component" value="Unassembled WGS sequence"/>
</dbReference>
<evidence type="ECO:0000313" key="5">
    <source>
        <dbReference type="Proteomes" id="UP000028999"/>
    </source>
</evidence>
<proteinExistence type="inferred from homology"/>
<evidence type="ECO:0000313" key="4">
    <source>
        <dbReference type="EMBL" id="CDY08092.1"/>
    </source>
</evidence>
<dbReference type="InterPro" id="IPR050317">
    <property type="entry name" value="Plant_Fungal_Acyltransferase"/>
</dbReference>
<dbReference type="InterPro" id="IPR023213">
    <property type="entry name" value="CAT-like_dom_sf"/>
</dbReference>
<dbReference type="EMBL" id="LK031983">
    <property type="protein sequence ID" value="CDY08092.1"/>
    <property type="molecule type" value="Genomic_DNA"/>
</dbReference>
<dbReference type="GO" id="GO:0016747">
    <property type="term" value="F:acyltransferase activity, transferring groups other than amino-acyl groups"/>
    <property type="evidence" value="ECO:0000318"/>
    <property type="project" value="GO_Central"/>
</dbReference>
<evidence type="ECO:0000256" key="2">
    <source>
        <dbReference type="ARBA" id="ARBA00022679"/>
    </source>
</evidence>
<dbReference type="FunFam" id="3.30.559.10:FF:000015">
    <property type="entry name" value="Spermidine hydroxycinnamoyl transferase"/>
    <property type="match status" value="1"/>
</dbReference>
<dbReference type="Gene3D" id="3.30.559.10">
    <property type="entry name" value="Chloramphenicol acetyltransferase-like domain"/>
    <property type="match status" value="2"/>
</dbReference>
<dbReference type="PANTHER" id="PTHR31642">
    <property type="entry name" value="TRICHOTHECENE 3-O-ACETYLTRANSFERASE"/>
    <property type="match status" value="1"/>
</dbReference>
<organism evidence="4 5">
    <name type="scientific">Brassica napus</name>
    <name type="common">Rape</name>
    <dbReference type="NCBI Taxonomy" id="3708"/>
    <lineage>
        <taxon>Eukaryota</taxon>
        <taxon>Viridiplantae</taxon>
        <taxon>Streptophyta</taxon>
        <taxon>Embryophyta</taxon>
        <taxon>Tracheophyta</taxon>
        <taxon>Spermatophyta</taxon>
        <taxon>Magnoliopsida</taxon>
        <taxon>eudicotyledons</taxon>
        <taxon>Gunneridae</taxon>
        <taxon>Pentapetalae</taxon>
        <taxon>rosids</taxon>
        <taxon>malvids</taxon>
        <taxon>Brassicales</taxon>
        <taxon>Brassicaceae</taxon>
        <taxon>Brassiceae</taxon>
        <taxon>Brassica</taxon>
    </lineage>
</organism>
<protein>
    <submittedName>
        <fullName evidence="4">BnaA06g16340D protein</fullName>
    </submittedName>
</protein>
<sequence length="432" mass="48104">MAGSFEFVVTRKNPVLVTPKSETPKGLYYLSNLDQNIAVTVKTFYYFKSKSKTNQDSYNVIKKSLSEVLVHYYPVAGRLTISPEGKIAVNCTGEGAVLVEAETNCGIEMIKEAISENRMEMLEELVYDIPGARNILEIPPVVVQVTNFKCGGFILGLGMSHNMFDGVAAAEFLNSWCETAKGLPLSLPPFLDRAILQPRKPPKIEFPHNEFDEIEDISGTGRLYDEEKLVYKSFLFEPRKLEKLKTMTNEEDINSNNKVTTFQALTGFLWKSRCEALRFKQDQRVKLLFAADGRSRFIPPLPKGYCGNGIVLTGLVTSSGELVGNPLSRSVGLVKSVVDLVTDSFMRSAIDYLEVNRNRPSMTGTLLITSWSRLSLHKLDFGWGEPVFSGPVGLPGREVILFLPGLEDMKSINVFLGLPASAMKVFEELMKI</sequence>
<gene>
    <name evidence="4" type="primary">BnaA06g16340D</name>
    <name evidence="4" type="ORF">GSBRNA2T00125364001</name>
</gene>
<dbReference type="SMR" id="A0A078F4U2"/>
<keyword evidence="3" id="KW-0012">Acyltransferase</keyword>
<reference evidence="4 5" key="1">
    <citation type="journal article" date="2014" name="Science">
        <title>Plant genetics. Early allopolyploid evolution in the post-Neolithic Brassica napus oilseed genome.</title>
        <authorList>
            <person name="Chalhoub B."/>
            <person name="Denoeud F."/>
            <person name="Liu S."/>
            <person name="Parkin I.A."/>
            <person name="Tang H."/>
            <person name="Wang X."/>
            <person name="Chiquet J."/>
            <person name="Belcram H."/>
            <person name="Tong C."/>
            <person name="Samans B."/>
            <person name="Correa M."/>
            <person name="Da Silva C."/>
            <person name="Just J."/>
            <person name="Falentin C."/>
            <person name="Koh C.S."/>
            <person name="Le Clainche I."/>
            <person name="Bernard M."/>
            <person name="Bento P."/>
            <person name="Noel B."/>
            <person name="Labadie K."/>
            <person name="Alberti A."/>
            <person name="Charles M."/>
            <person name="Arnaud D."/>
            <person name="Guo H."/>
            <person name="Daviaud C."/>
            <person name="Alamery S."/>
            <person name="Jabbari K."/>
            <person name="Zhao M."/>
            <person name="Edger P.P."/>
            <person name="Chelaifa H."/>
            <person name="Tack D."/>
            <person name="Lassalle G."/>
            <person name="Mestiri I."/>
            <person name="Schnel N."/>
            <person name="Le Paslier M.C."/>
            <person name="Fan G."/>
            <person name="Renault V."/>
            <person name="Bayer P.E."/>
            <person name="Golicz A.A."/>
            <person name="Manoli S."/>
            <person name="Lee T.H."/>
            <person name="Thi V.H."/>
            <person name="Chalabi S."/>
            <person name="Hu Q."/>
            <person name="Fan C."/>
            <person name="Tollenaere R."/>
            <person name="Lu Y."/>
            <person name="Battail C."/>
            <person name="Shen J."/>
            <person name="Sidebottom C.H."/>
            <person name="Wang X."/>
            <person name="Canaguier A."/>
            <person name="Chauveau A."/>
            <person name="Berard A."/>
            <person name="Deniot G."/>
            <person name="Guan M."/>
            <person name="Liu Z."/>
            <person name="Sun F."/>
            <person name="Lim Y.P."/>
            <person name="Lyons E."/>
            <person name="Town C.D."/>
            <person name="Bancroft I."/>
            <person name="Wang X."/>
            <person name="Meng J."/>
            <person name="Ma J."/>
            <person name="Pires J.C."/>
            <person name="King G.J."/>
            <person name="Brunel D."/>
            <person name="Delourme R."/>
            <person name="Renard M."/>
            <person name="Aury J.M."/>
            <person name="Adams K.L."/>
            <person name="Batley J."/>
            <person name="Snowdon R.J."/>
            <person name="Tost J."/>
            <person name="Edwards D."/>
            <person name="Zhou Y."/>
            <person name="Hua W."/>
            <person name="Sharpe A.G."/>
            <person name="Paterson A.H."/>
            <person name="Guan C."/>
            <person name="Wincker P."/>
        </authorList>
    </citation>
    <scope>NUCLEOTIDE SEQUENCE [LARGE SCALE GENOMIC DNA]</scope>
    <source>
        <strain evidence="5">cv. Darmor-bzh</strain>
    </source>
</reference>
<evidence type="ECO:0000256" key="3">
    <source>
        <dbReference type="ARBA" id="ARBA00023315"/>
    </source>
</evidence>
<dbReference type="Gramene" id="CDY08092">
    <property type="protein sequence ID" value="CDY08092"/>
    <property type="gene ID" value="GSBRNA2T00125364001"/>
</dbReference>
<dbReference type="OMA" id="MEYPHLE"/>
<dbReference type="STRING" id="3708.A0A078F4U2"/>
<evidence type="ECO:0000256" key="1">
    <source>
        <dbReference type="ARBA" id="ARBA00009861"/>
    </source>
</evidence>
<dbReference type="FunFam" id="3.30.559.10:FF:000008">
    <property type="entry name" value="Tryptamine hydroxycinnamoyl transferase"/>
    <property type="match status" value="1"/>
</dbReference>
<dbReference type="KEGG" id="bna:106430805"/>
<dbReference type="PaxDb" id="3708-A0A078F4U2"/>
<dbReference type="AlphaFoldDB" id="A0A078F4U2"/>
<dbReference type="Pfam" id="PF02458">
    <property type="entry name" value="Transferase"/>
    <property type="match status" value="1"/>
</dbReference>
<dbReference type="PANTHER" id="PTHR31642:SF180">
    <property type="entry name" value="HXXXD-TYPE ACYL-TRANSFERASE FAMILY PROTEIN"/>
    <property type="match status" value="1"/>
</dbReference>
<comment type="similarity">
    <text evidence="1">Belongs to the plant acyltransferase family.</text>
</comment>